<evidence type="ECO:0000313" key="2">
    <source>
        <dbReference type="EMBL" id="NMR75549.1"/>
    </source>
</evidence>
<proteinExistence type="predicted"/>
<evidence type="ECO:0000313" key="3">
    <source>
        <dbReference type="Proteomes" id="UP000565155"/>
    </source>
</evidence>
<protein>
    <submittedName>
        <fullName evidence="2">Uncharacterized protein</fullName>
    </submittedName>
</protein>
<keyword evidence="1" id="KW-0472">Membrane</keyword>
<dbReference type="AlphaFoldDB" id="A0A7Y0R0X7"/>
<dbReference type="EMBL" id="JABCMA010000025">
    <property type="protein sequence ID" value="NMR75549.1"/>
    <property type="molecule type" value="Genomic_DNA"/>
</dbReference>
<keyword evidence="1" id="KW-1133">Transmembrane helix</keyword>
<gene>
    <name evidence="2" type="ORF">HKB35_18195</name>
</gene>
<dbReference type="RefSeq" id="WP_169628921.1">
    <property type="nucleotide sequence ID" value="NZ_JABCMA010000025.1"/>
</dbReference>
<accession>A0A7Y0R0X7</accession>
<keyword evidence="1" id="KW-0812">Transmembrane</keyword>
<dbReference type="Proteomes" id="UP000565155">
    <property type="component" value="Unassembled WGS sequence"/>
</dbReference>
<evidence type="ECO:0000256" key="1">
    <source>
        <dbReference type="SAM" id="Phobius"/>
    </source>
</evidence>
<organism evidence="2 3">
    <name type="scientific">Vibrio alginolyticus</name>
    <dbReference type="NCBI Taxonomy" id="663"/>
    <lineage>
        <taxon>Bacteria</taxon>
        <taxon>Pseudomonadati</taxon>
        <taxon>Pseudomonadota</taxon>
        <taxon>Gammaproteobacteria</taxon>
        <taxon>Vibrionales</taxon>
        <taxon>Vibrionaceae</taxon>
        <taxon>Vibrio</taxon>
    </lineage>
</organism>
<reference evidence="2 3" key="1">
    <citation type="submission" date="2020-04" db="EMBL/GenBank/DDBJ databases">
        <title>Whole-genome sequencing of Vibrio spp. from China reveals different genetic environments of blaCTX-M-14 among diverse lineages.</title>
        <authorList>
            <person name="Zheng Z."/>
            <person name="Ye L."/>
            <person name="Chen S."/>
        </authorList>
    </citation>
    <scope>NUCLEOTIDE SEQUENCE [LARGE SCALE GENOMIC DNA]</scope>
    <source>
        <strain evidence="2 3">Vb1636</strain>
    </source>
</reference>
<name>A0A7Y0R0X7_VIBAL</name>
<feature type="transmembrane region" description="Helical" evidence="1">
    <location>
        <begin position="51"/>
        <end position="71"/>
    </location>
</feature>
<sequence length="89" mass="10760">MSKTGKTRAYVFTLKVKKARLVTVLRFKHQWLAYMAIKHLKKRFWFAELQFWQITTLNALWYLFLIKIGYYETLKKATSKKRQKLSLNG</sequence>
<comment type="caution">
    <text evidence="2">The sequence shown here is derived from an EMBL/GenBank/DDBJ whole genome shotgun (WGS) entry which is preliminary data.</text>
</comment>